<dbReference type="HOGENOM" id="CLU_001570_27_0_1"/>
<dbReference type="Pfam" id="PF00067">
    <property type="entry name" value="p450"/>
    <property type="match status" value="1"/>
</dbReference>
<feature type="signal peptide" evidence="9">
    <location>
        <begin position="1"/>
        <end position="23"/>
    </location>
</feature>
<keyword evidence="3 8" id="KW-0349">Heme</keyword>
<dbReference type="Gene3D" id="1.10.630.10">
    <property type="entry name" value="Cytochrome P450"/>
    <property type="match status" value="1"/>
</dbReference>
<sequence>MGFFGALLSSLAVLFAWTCIVRWKRCKGLTAFAARYGCEQPQKHLYNLWWPPFGLDKTFPTIKAERAGRLPAFMLQEFEKHGHTYTQQLPGQYVILTRSPANIEAVCKTHFKEYEIGEDRAGNFRPLVGHGVLALDGREWMKSRAMLRPHFNRNTDHDFIQLETHVEHLLGRLAEASRDSKPVEISELLLQLSTDFATQTVFGQSTDSLLFSQEQSSAQEGEGSAAEFSAAANHAIHMLGQRGLLINLYWILDSPQFRKSCRIVKRFVDRYLTEAKQSRERNLTASKPGKESSSFMHSLMTRDNAPSEVIRDQLLALLLASRDTSASFAAWVLYALARSPRVMAKLRGLIEARLPGGQCPIVADIAALPYLRHVLNETLRLFPVVPLDGRTAKTHTVLPEGGGVDGKSPLLVPAGAKVAFNIYALHHRRDIFGDDADEFRPERWEADEVGPMADFEGAFIPFIIGPRVCLGKNMAMMIVSYVIIRILQSFQDIEPVVAPASQTPRRNPSRWPSEETRYDMKDVETTFKIGVTMSPRDGVWVKLHPATLDP</sequence>
<evidence type="ECO:0000256" key="7">
    <source>
        <dbReference type="ARBA" id="ARBA00023033"/>
    </source>
</evidence>
<dbReference type="InterPro" id="IPR036396">
    <property type="entry name" value="Cyt_P450_sf"/>
</dbReference>
<dbReference type="PANTHER" id="PTHR24287">
    <property type="entry name" value="P450, PUTATIVE (EUROFUNG)-RELATED"/>
    <property type="match status" value="1"/>
</dbReference>
<dbReference type="AlphaFoldDB" id="A0A0D2G7D1"/>
<gene>
    <name evidence="10" type="ORF">PV04_07082</name>
</gene>
<dbReference type="PRINTS" id="PR00385">
    <property type="entry name" value="P450"/>
</dbReference>
<evidence type="ECO:0000256" key="6">
    <source>
        <dbReference type="ARBA" id="ARBA00023004"/>
    </source>
</evidence>
<evidence type="ECO:0000256" key="8">
    <source>
        <dbReference type="PIRSR" id="PIRSR602403-1"/>
    </source>
</evidence>
<dbReference type="GO" id="GO:0016705">
    <property type="term" value="F:oxidoreductase activity, acting on paired donors, with incorporation or reduction of molecular oxygen"/>
    <property type="evidence" value="ECO:0007669"/>
    <property type="project" value="InterPro"/>
</dbReference>
<name>A0A0D2G7D1_9EURO</name>
<accession>A0A0D2G7D1</accession>
<dbReference type="InterPro" id="IPR047146">
    <property type="entry name" value="Cyt_P450_E_CYP52_fungi"/>
</dbReference>
<evidence type="ECO:0000256" key="4">
    <source>
        <dbReference type="ARBA" id="ARBA00022723"/>
    </source>
</evidence>
<evidence type="ECO:0000256" key="2">
    <source>
        <dbReference type="ARBA" id="ARBA00010617"/>
    </source>
</evidence>
<dbReference type="InterPro" id="IPR001128">
    <property type="entry name" value="Cyt_P450"/>
</dbReference>
<dbReference type="InterPro" id="IPR002403">
    <property type="entry name" value="Cyt_P450_E_grp-IV"/>
</dbReference>
<dbReference type="GO" id="GO:0004497">
    <property type="term" value="F:monooxygenase activity"/>
    <property type="evidence" value="ECO:0007669"/>
    <property type="project" value="UniProtKB-KW"/>
</dbReference>
<dbReference type="GO" id="GO:0020037">
    <property type="term" value="F:heme binding"/>
    <property type="evidence" value="ECO:0007669"/>
    <property type="project" value="InterPro"/>
</dbReference>
<keyword evidence="4 8" id="KW-0479">Metal-binding</keyword>
<evidence type="ECO:0000313" key="11">
    <source>
        <dbReference type="Proteomes" id="UP000054266"/>
    </source>
</evidence>
<dbReference type="STRING" id="5601.A0A0D2G7D1"/>
<keyword evidence="9" id="KW-0732">Signal</keyword>
<feature type="binding site" description="axial binding residue" evidence="8">
    <location>
        <position position="469"/>
    </location>
    <ligand>
        <name>heme</name>
        <dbReference type="ChEBI" id="CHEBI:30413"/>
    </ligand>
    <ligandPart>
        <name>Fe</name>
        <dbReference type="ChEBI" id="CHEBI:18248"/>
    </ligandPart>
</feature>
<dbReference type="Proteomes" id="UP000054266">
    <property type="component" value="Unassembled WGS sequence"/>
</dbReference>
<dbReference type="SUPFAM" id="SSF48264">
    <property type="entry name" value="Cytochrome P450"/>
    <property type="match status" value="1"/>
</dbReference>
<dbReference type="GO" id="GO:0005506">
    <property type="term" value="F:iron ion binding"/>
    <property type="evidence" value="ECO:0007669"/>
    <property type="project" value="InterPro"/>
</dbReference>
<dbReference type="PRINTS" id="PR00465">
    <property type="entry name" value="EP450IV"/>
</dbReference>
<evidence type="ECO:0000256" key="9">
    <source>
        <dbReference type="SAM" id="SignalP"/>
    </source>
</evidence>
<dbReference type="EMBL" id="KN846959">
    <property type="protein sequence ID" value="KIW67864.1"/>
    <property type="molecule type" value="Genomic_DNA"/>
</dbReference>
<evidence type="ECO:0000256" key="3">
    <source>
        <dbReference type="ARBA" id="ARBA00022617"/>
    </source>
</evidence>
<comment type="cofactor">
    <cofactor evidence="1 8">
        <name>heme</name>
        <dbReference type="ChEBI" id="CHEBI:30413"/>
    </cofactor>
</comment>
<keyword evidence="11" id="KW-1185">Reference proteome</keyword>
<evidence type="ECO:0000256" key="5">
    <source>
        <dbReference type="ARBA" id="ARBA00023002"/>
    </source>
</evidence>
<keyword evidence="5" id="KW-0560">Oxidoreductase</keyword>
<keyword evidence="6 8" id="KW-0408">Iron</keyword>
<organism evidence="10 11">
    <name type="scientific">Phialophora macrospora</name>
    <dbReference type="NCBI Taxonomy" id="1851006"/>
    <lineage>
        <taxon>Eukaryota</taxon>
        <taxon>Fungi</taxon>
        <taxon>Dikarya</taxon>
        <taxon>Ascomycota</taxon>
        <taxon>Pezizomycotina</taxon>
        <taxon>Eurotiomycetes</taxon>
        <taxon>Chaetothyriomycetidae</taxon>
        <taxon>Chaetothyriales</taxon>
        <taxon>Herpotrichiellaceae</taxon>
        <taxon>Phialophora</taxon>
    </lineage>
</organism>
<evidence type="ECO:0008006" key="12">
    <source>
        <dbReference type="Google" id="ProtNLM"/>
    </source>
</evidence>
<dbReference type="PANTHER" id="PTHR24287:SF1">
    <property type="entry name" value="P450, PUTATIVE (EUROFUNG)-RELATED"/>
    <property type="match status" value="1"/>
</dbReference>
<proteinExistence type="inferred from homology"/>
<evidence type="ECO:0000256" key="1">
    <source>
        <dbReference type="ARBA" id="ARBA00001971"/>
    </source>
</evidence>
<feature type="chain" id="PRO_5002242416" description="Cytochrome P450" evidence="9">
    <location>
        <begin position="24"/>
        <end position="550"/>
    </location>
</feature>
<evidence type="ECO:0000313" key="10">
    <source>
        <dbReference type="EMBL" id="KIW67864.1"/>
    </source>
</evidence>
<comment type="similarity">
    <text evidence="2">Belongs to the cytochrome P450 family.</text>
</comment>
<keyword evidence="7" id="KW-0503">Monooxygenase</keyword>
<reference evidence="10 11" key="1">
    <citation type="submission" date="2015-01" db="EMBL/GenBank/DDBJ databases">
        <title>The Genome Sequence of Capronia semiimmersa CBS27337.</title>
        <authorList>
            <consortium name="The Broad Institute Genomics Platform"/>
            <person name="Cuomo C."/>
            <person name="de Hoog S."/>
            <person name="Gorbushina A."/>
            <person name="Stielow B."/>
            <person name="Teixiera M."/>
            <person name="Abouelleil A."/>
            <person name="Chapman S.B."/>
            <person name="Priest M."/>
            <person name="Young S.K."/>
            <person name="Wortman J."/>
            <person name="Nusbaum C."/>
            <person name="Birren B."/>
        </authorList>
    </citation>
    <scope>NUCLEOTIDE SEQUENCE [LARGE SCALE GENOMIC DNA]</scope>
    <source>
        <strain evidence="10 11">CBS 27337</strain>
    </source>
</reference>
<protein>
    <recommendedName>
        <fullName evidence="12">Cytochrome P450</fullName>
    </recommendedName>
</protein>